<evidence type="ECO:0000313" key="1">
    <source>
        <dbReference type="EMBL" id="XAE42025.1"/>
    </source>
</evidence>
<dbReference type="RefSeq" id="WP_342627832.1">
    <property type="nucleotide sequence ID" value="NZ_CP152276.1"/>
</dbReference>
<name>A0ABZ3D307_9PROT</name>
<evidence type="ECO:0000313" key="2">
    <source>
        <dbReference type="Proteomes" id="UP001449795"/>
    </source>
</evidence>
<reference evidence="1 2" key="1">
    <citation type="submission" date="2024-04" db="EMBL/GenBank/DDBJ databases">
        <title>Complete genome sequence of Nguyenibacter vanlangesis HBCM-1154, a strain capable of nitrogen fixation, IAA production, and phosphorus solubilization isolated from sugarcane soil.</title>
        <authorList>
            <person name="MY HANH P."/>
        </authorList>
    </citation>
    <scope>NUCLEOTIDE SEQUENCE [LARGE SCALE GENOMIC DNA]</scope>
    <source>
        <strain evidence="1 2">HBCM 1154</strain>
    </source>
</reference>
<sequence length="128" mass="13863">MRDNPELATVIMNILSDRPTNIDAILNSGPIDCELYMRAGRPHVRRLTVGKLDLLSPATMLLSVLGDAKLEVLMPAPALRATRAALMETGRRQGQLLALASMLSMIPTSDDSATSGSTIILDEKEYTI</sequence>
<dbReference type="EMBL" id="CP152276">
    <property type="protein sequence ID" value="XAE42025.1"/>
    <property type="molecule type" value="Genomic_DNA"/>
</dbReference>
<organism evidence="1 2">
    <name type="scientific">Nguyenibacter vanlangensis</name>
    <dbReference type="NCBI Taxonomy" id="1216886"/>
    <lineage>
        <taxon>Bacteria</taxon>
        <taxon>Pseudomonadati</taxon>
        <taxon>Pseudomonadota</taxon>
        <taxon>Alphaproteobacteria</taxon>
        <taxon>Acetobacterales</taxon>
        <taxon>Acetobacteraceae</taxon>
        <taxon>Nguyenibacter</taxon>
    </lineage>
</organism>
<keyword evidence="2" id="KW-1185">Reference proteome</keyword>
<protein>
    <submittedName>
        <fullName evidence="1">Uncharacterized protein</fullName>
    </submittedName>
</protein>
<proteinExistence type="predicted"/>
<dbReference type="Proteomes" id="UP001449795">
    <property type="component" value="Chromosome"/>
</dbReference>
<gene>
    <name evidence="1" type="ORF">AAC691_17385</name>
</gene>
<accession>A0ABZ3D307</accession>